<dbReference type="AlphaFoldDB" id="A0A4V6HS60"/>
<organism evidence="5 6">
    <name type="scientific">Robinsoniella peoriensis</name>
    <dbReference type="NCBI Taxonomy" id="180332"/>
    <lineage>
        <taxon>Bacteria</taxon>
        <taxon>Bacillati</taxon>
        <taxon>Bacillota</taxon>
        <taxon>Clostridia</taxon>
        <taxon>Lachnospirales</taxon>
        <taxon>Lachnospiraceae</taxon>
        <taxon>Robinsoniella</taxon>
    </lineage>
</organism>
<dbReference type="SUPFAM" id="SSF53822">
    <property type="entry name" value="Periplasmic binding protein-like I"/>
    <property type="match status" value="1"/>
</dbReference>
<keyword evidence="3" id="KW-0732">Signal</keyword>
<proteinExistence type="inferred from homology"/>
<dbReference type="Proteomes" id="UP000306509">
    <property type="component" value="Unassembled WGS sequence"/>
</dbReference>
<comment type="similarity">
    <text evidence="2">Belongs to the bacterial solute-binding protein 2 family.</text>
</comment>
<evidence type="ECO:0000313" key="5">
    <source>
        <dbReference type="EMBL" id="TLD01718.1"/>
    </source>
</evidence>
<dbReference type="InterPro" id="IPR028082">
    <property type="entry name" value="Peripla_BP_I"/>
</dbReference>
<evidence type="ECO:0000256" key="1">
    <source>
        <dbReference type="ARBA" id="ARBA00004196"/>
    </source>
</evidence>
<dbReference type="RefSeq" id="WP_044296333.1">
    <property type="nucleotide sequence ID" value="NZ_CABMJZ010000067.1"/>
</dbReference>
<comment type="caution">
    <text evidence="5">The sequence shown here is derived from an EMBL/GenBank/DDBJ whole genome shotgun (WGS) entry which is preliminary data.</text>
</comment>
<dbReference type="PANTHER" id="PTHR46847:SF1">
    <property type="entry name" value="D-ALLOSE-BINDING PERIPLASMIC PROTEIN-RELATED"/>
    <property type="match status" value="1"/>
</dbReference>
<dbReference type="InterPro" id="IPR025997">
    <property type="entry name" value="SBP_2_dom"/>
</dbReference>
<dbReference type="PANTHER" id="PTHR46847">
    <property type="entry name" value="D-ALLOSE-BINDING PERIPLASMIC PROTEIN-RELATED"/>
    <property type="match status" value="1"/>
</dbReference>
<evidence type="ECO:0000259" key="4">
    <source>
        <dbReference type="Pfam" id="PF13407"/>
    </source>
</evidence>
<dbReference type="GO" id="GO:0030313">
    <property type="term" value="C:cell envelope"/>
    <property type="evidence" value="ECO:0007669"/>
    <property type="project" value="UniProtKB-SubCell"/>
</dbReference>
<dbReference type="Pfam" id="PF13407">
    <property type="entry name" value="Peripla_BP_4"/>
    <property type="match status" value="1"/>
</dbReference>
<dbReference type="GO" id="GO:0030246">
    <property type="term" value="F:carbohydrate binding"/>
    <property type="evidence" value="ECO:0007669"/>
    <property type="project" value="UniProtKB-ARBA"/>
</dbReference>
<comment type="subcellular location">
    <subcellularLocation>
        <location evidence="1">Cell envelope</location>
    </subcellularLocation>
</comment>
<feature type="domain" description="Periplasmic binding protein" evidence="4">
    <location>
        <begin position="50"/>
        <end position="305"/>
    </location>
</feature>
<protein>
    <submittedName>
        <fullName evidence="5">TMAO reductase system periplasmic protein TorT</fullName>
    </submittedName>
</protein>
<sequence>MKKQIYAAVTGILLLGAVTAGGWIYYDRMIRQSELDPVNEFQKYEKHYVLITEDMKSSFWQAVYSSAKEEAAKNGIYLELAGADLSVDYGIEDLMEVGIAAKADGIIVHPDGSKKIETLINKASSEAIPVVTVLDDAPQTKRRSFIGINSVQMGEEYGQEIIRNIEDDTKKVLVLLKGETENGNENLVFAQMKTTVKDALGKESKIEIASYQVKNQTAFDSEETIRSIFRDEDMLPDILVCLDEVDTECAYQAVIDYNKVGEVAIIGYHPSEKILNAIKRNVVPATFEIDTIQMGIKCIDALLEYDKMGYVSDFNSVDLYLINQNNVQEYLESEEEQTNH</sequence>
<name>A0A4V6HS60_9FIRM</name>
<dbReference type="EMBL" id="QGQD01000031">
    <property type="protein sequence ID" value="TLD01718.1"/>
    <property type="molecule type" value="Genomic_DNA"/>
</dbReference>
<reference evidence="5 6" key="1">
    <citation type="journal article" date="2019" name="Anaerobe">
        <title>Detection of Robinsoniella peoriensis in multiple bone samples of a trauma patient.</title>
        <authorList>
            <person name="Schrottner P."/>
            <person name="Hartwich K."/>
            <person name="Bunk B."/>
            <person name="Schober I."/>
            <person name="Helbig S."/>
            <person name="Rudolph W.W."/>
            <person name="Gunzer F."/>
        </authorList>
    </citation>
    <scope>NUCLEOTIDE SEQUENCE [LARGE SCALE GENOMIC DNA]</scope>
    <source>
        <strain evidence="5 6">DSM 106044</strain>
    </source>
</reference>
<evidence type="ECO:0000313" key="6">
    <source>
        <dbReference type="Proteomes" id="UP000306509"/>
    </source>
</evidence>
<dbReference type="STRING" id="180332.GCA_000797495_00022"/>
<dbReference type="Gene3D" id="3.40.50.2300">
    <property type="match status" value="2"/>
</dbReference>
<gene>
    <name evidence="5" type="ORF">DSM106044_01423</name>
</gene>
<accession>A0A4V6HS60</accession>
<evidence type="ECO:0000256" key="2">
    <source>
        <dbReference type="ARBA" id="ARBA00007639"/>
    </source>
</evidence>
<evidence type="ECO:0000256" key="3">
    <source>
        <dbReference type="ARBA" id="ARBA00022729"/>
    </source>
</evidence>
<keyword evidence="6" id="KW-1185">Reference proteome</keyword>